<dbReference type="OrthoDB" id="7056009at2"/>
<dbReference type="KEGG" id="spad:DVK44_06040"/>
<accession>A0A345I0B9</accession>
<evidence type="ECO:0000313" key="1">
    <source>
        <dbReference type="EMBL" id="AXG82393.1"/>
    </source>
</evidence>
<sequence>MSKSGTRTAAVTRLLRRLPGLTPDAAYRFGLVERPHYAYGVRRATESAARLGLPGVTLVEFGVAGGNGLLALVEHARYYARATGVEVRVVGFDASDGLPPGKDVRDLPYLFGAGFYTMDRARLLARLGGMAEVVIGDVAETVPGYLETNADTLRTHPVGFVSFDLDYYSSTMSALNLFRGGDHSRLLPRVTCYLDDLPGTIEQIGEAAAMAEFNAEHDDRAISRVLGLRPFIPFDPPWADQIYVHHHFGHPDYATLEVGATGDQLPLAD</sequence>
<gene>
    <name evidence="1" type="ORF">DVK44_06040</name>
</gene>
<keyword evidence="2" id="KW-1185">Reference proteome</keyword>
<evidence type="ECO:0000313" key="2">
    <source>
        <dbReference type="Proteomes" id="UP000253868"/>
    </source>
</evidence>
<dbReference type="Proteomes" id="UP000253868">
    <property type="component" value="Chromosome"/>
</dbReference>
<dbReference type="InterPro" id="IPR029063">
    <property type="entry name" value="SAM-dependent_MTases_sf"/>
</dbReference>
<dbReference type="Gene3D" id="3.40.50.150">
    <property type="entry name" value="Vaccinia Virus protein VP39"/>
    <property type="match status" value="1"/>
</dbReference>
<protein>
    <recommendedName>
        <fullName evidence="3">Class I SAM-dependent methyltransferase</fullName>
    </recommendedName>
</protein>
<name>A0A345I0B9_9ACTN</name>
<dbReference type="AlphaFoldDB" id="A0A345I0B9"/>
<evidence type="ECO:0008006" key="3">
    <source>
        <dbReference type="Google" id="ProtNLM"/>
    </source>
</evidence>
<reference evidence="2" key="1">
    <citation type="submission" date="2018-07" db="EMBL/GenBank/DDBJ databases">
        <authorList>
            <person name="Zhao J."/>
        </authorList>
    </citation>
    <scope>NUCLEOTIDE SEQUENCE [LARGE SCALE GENOMIC DNA]</scope>
    <source>
        <strain evidence="2">GSSD-12</strain>
    </source>
</reference>
<dbReference type="EMBL" id="CP031194">
    <property type="protein sequence ID" value="AXG82393.1"/>
    <property type="molecule type" value="Genomic_DNA"/>
</dbReference>
<proteinExistence type="predicted"/>
<organism evidence="1 2">
    <name type="scientific">Streptomyces paludis</name>
    <dbReference type="NCBI Taxonomy" id="2282738"/>
    <lineage>
        <taxon>Bacteria</taxon>
        <taxon>Bacillati</taxon>
        <taxon>Actinomycetota</taxon>
        <taxon>Actinomycetes</taxon>
        <taxon>Kitasatosporales</taxon>
        <taxon>Streptomycetaceae</taxon>
        <taxon>Streptomyces</taxon>
    </lineage>
</organism>